<evidence type="ECO:0008006" key="3">
    <source>
        <dbReference type="Google" id="ProtNLM"/>
    </source>
</evidence>
<proteinExistence type="predicted"/>
<name>A0A5M8FL56_9GAMM</name>
<organism evidence="1 2">
    <name type="scientific">Thiohalocapsa marina</name>
    <dbReference type="NCBI Taxonomy" id="424902"/>
    <lineage>
        <taxon>Bacteria</taxon>
        <taxon>Pseudomonadati</taxon>
        <taxon>Pseudomonadota</taxon>
        <taxon>Gammaproteobacteria</taxon>
        <taxon>Chromatiales</taxon>
        <taxon>Chromatiaceae</taxon>
        <taxon>Thiohalocapsa</taxon>
    </lineage>
</organism>
<accession>A0A5M8FL56</accession>
<dbReference type="EMBL" id="VWXX01000016">
    <property type="protein sequence ID" value="KAA6184720.1"/>
    <property type="molecule type" value="Genomic_DNA"/>
</dbReference>
<reference evidence="1 2" key="1">
    <citation type="submission" date="2019-09" db="EMBL/GenBank/DDBJ databases">
        <title>Whole-genome sequence of the purple sulfur bacterium Thiohalocapsa marina DSM 19078.</title>
        <authorList>
            <person name="Kyndt J.A."/>
            <person name="Meyer T.E."/>
        </authorList>
    </citation>
    <scope>NUCLEOTIDE SEQUENCE [LARGE SCALE GENOMIC DNA]</scope>
    <source>
        <strain evidence="1 2">DSM 19078</strain>
    </source>
</reference>
<gene>
    <name evidence="1" type="ORF">F2Q65_11525</name>
</gene>
<comment type="caution">
    <text evidence="1">The sequence shown here is derived from an EMBL/GenBank/DDBJ whole genome shotgun (WGS) entry which is preliminary data.</text>
</comment>
<evidence type="ECO:0000313" key="2">
    <source>
        <dbReference type="Proteomes" id="UP000322981"/>
    </source>
</evidence>
<keyword evidence="2" id="KW-1185">Reference proteome</keyword>
<dbReference type="Proteomes" id="UP000322981">
    <property type="component" value="Unassembled WGS sequence"/>
</dbReference>
<dbReference type="AlphaFoldDB" id="A0A5M8FL56"/>
<dbReference type="OrthoDB" id="5901192at2"/>
<dbReference type="SUPFAM" id="SSF51695">
    <property type="entry name" value="PLC-like phosphodiesterases"/>
    <property type="match status" value="1"/>
</dbReference>
<evidence type="ECO:0000313" key="1">
    <source>
        <dbReference type="EMBL" id="KAA6184720.1"/>
    </source>
</evidence>
<dbReference type="InterPro" id="IPR017946">
    <property type="entry name" value="PLC-like_Pdiesterase_TIM-brl"/>
</dbReference>
<protein>
    <recommendedName>
        <fullName evidence="3">Glycerophosphodiester phosphodiesterase</fullName>
    </recommendedName>
</protein>
<sequence length="167" mass="19530">MAGRSAFRLWDILEAVCIVYIERVARAGKDRSIYDRGCGQLAQKNPTKKIVTDVVSRNTQAFFYFANRFPEVRDRFILQAYSPSDYFAAQELGFRDIIWTLYRSYLTDQAVLAHLRYMDLYALTMPVWRARRGLALKVEKFGVPVYVHTVNNIQDFYELEKFGVNSF</sequence>
<dbReference type="GO" id="GO:0006629">
    <property type="term" value="P:lipid metabolic process"/>
    <property type="evidence" value="ECO:0007669"/>
    <property type="project" value="InterPro"/>
</dbReference>
<dbReference type="GO" id="GO:0008081">
    <property type="term" value="F:phosphoric diester hydrolase activity"/>
    <property type="evidence" value="ECO:0007669"/>
    <property type="project" value="InterPro"/>
</dbReference>
<dbReference type="RefSeq" id="WP_150093498.1">
    <property type="nucleotide sequence ID" value="NZ_JBFUOH010000119.1"/>
</dbReference>